<dbReference type="EMBL" id="WEKV01000008">
    <property type="protein sequence ID" value="KAB7786387.1"/>
    <property type="molecule type" value="Genomic_DNA"/>
</dbReference>
<reference evidence="1 2" key="1">
    <citation type="submission" date="2019-10" db="EMBL/GenBank/DDBJ databases">
        <title>Draft Genome Sequence of the Caffeine Degrading Methylotroph Methylorubrum populi PINKEL.</title>
        <authorList>
            <person name="Dawson S.C."/>
            <person name="Zhang X."/>
            <person name="Wright M.E."/>
            <person name="Sharma G."/>
            <person name="Langner J.T."/>
            <person name="Ditty J.L."/>
            <person name="Subuyuj G.A."/>
        </authorList>
    </citation>
    <scope>NUCLEOTIDE SEQUENCE [LARGE SCALE GENOMIC DNA]</scope>
    <source>
        <strain evidence="1 2">Pinkel</strain>
    </source>
</reference>
<organism evidence="1 2">
    <name type="scientific">Methylorubrum populi</name>
    <dbReference type="NCBI Taxonomy" id="223967"/>
    <lineage>
        <taxon>Bacteria</taxon>
        <taxon>Pseudomonadati</taxon>
        <taxon>Pseudomonadota</taxon>
        <taxon>Alphaproteobacteria</taxon>
        <taxon>Hyphomicrobiales</taxon>
        <taxon>Methylobacteriaceae</taxon>
        <taxon>Methylorubrum</taxon>
    </lineage>
</organism>
<proteinExistence type="predicted"/>
<sequence length="64" mass="6899">MADGGDGLCHSLRRLRGKLFSHLSGLFYDHLPASATATWGAFGYLDGTRDAASAGQFIWLDGRL</sequence>
<gene>
    <name evidence="1" type="ORF">F8B43_1788</name>
</gene>
<comment type="caution">
    <text evidence="1">The sequence shown here is derived from an EMBL/GenBank/DDBJ whole genome shotgun (WGS) entry which is preliminary data.</text>
</comment>
<protein>
    <submittedName>
        <fullName evidence="1">Uncharacterized protein</fullName>
    </submittedName>
</protein>
<dbReference type="AlphaFoldDB" id="A0A833JA29"/>
<dbReference type="Proteomes" id="UP000469949">
    <property type="component" value="Unassembled WGS sequence"/>
</dbReference>
<evidence type="ECO:0000313" key="2">
    <source>
        <dbReference type="Proteomes" id="UP000469949"/>
    </source>
</evidence>
<accession>A0A833JA29</accession>
<evidence type="ECO:0000313" key="1">
    <source>
        <dbReference type="EMBL" id="KAB7786387.1"/>
    </source>
</evidence>
<name>A0A833JA29_9HYPH</name>